<feature type="transmembrane region" description="Helical" evidence="6">
    <location>
        <begin position="83"/>
        <end position="101"/>
    </location>
</feature>
<dbReference type="Proteomes" id="UP001300763">
    <property type="component" value="Unassembled WGS sequence"/>
</dbReference>
<name>A0ABT5SXD1_9PSEU</name>
<gene>
    <name evidence="8" type="ORF">PGB27_19405</name>
</gene>
<evidence type="ECO:0000256" key="2">
    <source>
        <dbReference type="ARBA" id="ARBA00022692"/>
    </source>
</evidence>
<feature type="domain" description="Integral membrane bound transporter" evidence="7">
    <location>
        <begin position="48"/>
        <end position="168"/>
    </location>
</feature>
<dbReference type="EMBL" id="JAQZAO010000008">
    <property type="protein sequence ID" value="MDD7967512.1"/>
    <property type="molecule type" value="Genomic_DNA"/>
</dbReference>
<evidence type="ECO:0000256" key="1">
    <source>
        <dbReference type="ARBA" id="ARBA00004141"/>
    </source>
</evidence>
<dbReference type="InterPro" id="IPR049453">
    <property type="entry name" value="Memb_transporter_dom"/>
</dbReference>
<reference evidence="8 9" key="1">
    <citation type="submission" date="2023-02" db="EMBL/GenBank/DDBJ databases">
        <title>Genome sequencing required for Actinomycetospora new species description.</title>
        <authorList>
            <person name="Saimee Y."/>
            <person name="Duangmal K."/>
        </authorList>
    </citation>
    <scope>NUCLEOTIDE SEQUENCE [LARGE SCALE GENOMIC DNA]</scope>
    <source>
        <strain evidence="8 9">DW7H6</strain>
    </source>
</reference>
<evidence type="ECO:0000256" key="4">
    <source>
        <dbReference type="ARBA" id="ARBA00023136"/>
    </source>
</evidence>
<organism evidence="8 9">
    <name type="scientific">Actinomycetospora lemnae</name>
    <dbReference type="NCBI Taxonomy" id="3019891"/>
    <lineage>
        <taxon>Bacteria</taxon>
        <taxon>Bacillati</taxon>
        <taxon>Actinomycetota</taxon>
        <taxon>Actinomycetes</taxon>
        <taxon>Pseudonocardiales</taxon>
        <taxon>Pseudonocardiaceae</taxon>
        <taxon>Actinomycetospora</taxon>
    </lineage>
</organism>
<feature type="region of interest" description="Disordered" evidence="5">
    <location>
        <begin position="305"/>
        <end position="324"/>
    </location>
</feature>
<keyword evidence="3 6" id="KW-1133">Transmembrane helix</keyword>
<evidence type="ECO:0000256" key="5">
    <source>
        <dbReference type="SAM" id="MobiDB-lite"/>
    </source>
</evidence>
<proteinExistence type="predicted"/>
<dbReference type="RefSeq" id="WP_274202031.1">
    <property type="nucleotide sequence ID" value="NZ_JAQZAO010000008.1"/>
</dbReference>
<comment type="caution">
    <text evidence="8">The sequence shown here is derived from an EMBL/GenBank/DDBJ whole genome shotgun (WGS) entry which is preliminary data.</text>
</comment>
<evidence type="ECO:0000256" key="3">
    <source>
        <dbReference type="ARBA" id="ARBA00022989"/>
    </source>
</evidence>
<dbReference type="Pfam" id="PF13515">
    <property type="entry name" value="FUSC_2"/>
    <property type="match status" value="1"/>
</dbReference>
<keyword evidence="2 6" id="KW-0812">Transmembrane</keyword>
<feature type="transmembrane region" description="Helical" evidence="6">
    <location>
        <begin position="113"/>
        <end position="143"/>
    </location>
</feature>
<evidence type="ECO:0000313" key="8">
    <source>
        <dbReference type="EMBL" id="MDD7967512.1"/>
    </source>
</evidence>
<evidence type="ECO:0000259" key="7">
    <source>
        <dbReference type="Pfam" id="PF13515"/>
    </source>
</evidence>
<comment type="subcellular location">
    <subcellularLocation>
        <location evidence="1">Membrane</location>
        <topology evidence="1">Multi-pass membrane protein</topology>
    </subcellularLocation>
</comment>
<evidence type="ECO:0000313" key="9">
    <source>
        <dbReference type="Proteomes" id="UP001300763"/>
    </source>
</evidence>
<accession>A0ABT5SXD1</accession>
<evidence type="ECO:0000256" key="6">
    <source>
        <dbReference type="SAM" id="Phobius"/>
    </source>
</evidence>
<feature type="transmembrane region" description="Helical" evidence="6">
    <location>
        <begin position="155"/>
        <end position="173"/>
    </location>
</feature>
<feature type="compositionally biased region" description="Basic and acidic residues" evidence="5">
    <location>
        <begin position="313"/>
        <end position="324"/>
    </location>
</feature>
<keyword evidence="4 6" id="KW-0472">Membrane</keyword>
<protein>
    <submittedName>
        <fullName evidence="8">FUSC family protein</fullName>
    </submittedName>
</protein>
<sequence length="371" mass="37243">MSTRSSDPVSSVTTAVTAAVTAWVGRAGGRLRDGAWRIGLAAVTATVAWALAQHLLGQPAPIFAPIAAVVCLTDAPGTRGRRALRLLAGVCVGVAVGELATRVTGSGWLQVGAAVAAGMFVVALGSINSLTLLQAGIASLLVVGLASPQSGWTRLFSAVIGGVLALLVSQVLASPSPTRLLVVAARDALRVPADALAEVAAALREGSATRAGAAVEALRGGQGALATFLDTRSTAGSLVTTTLRGRRERARVAELGARLGGIEYVHASSVLLARTVTEALTSGDDTPEHLVRGVEELAAGVRAVAADPGAPDPRADDPAGPRPTHEIADELAATRPGGLADHDAQLAAQLHLLALDVAALVTPAEAAPSPS</sequence>
<keyword evidence="9" id="KW-1185">Reference proteome</keyword>